<evidence type="ECO:0000259" key="2">
    <source>
        <dbReference type="PROSITE" id="PS50309"/>
    </source>
</evidence>
<dbReference type="AlphaFoldDB" id="A0A8C9PRD1"/>
<keyword evidence="4" id="KW-1185">Reference proteome</keyword>
<proteinExistence type="predicted"/>
<dbReference type="PANTHER" id="PTHR23004:SF9">
    <property type="entry name" value="DOUBLECORTIN DOMAIN-CONTAINING PROTEIN 2C"/>
    <property type="match status" value="1"/>
</dbReference>
<dbReference type="PROSITE" id="PS50309">
    <property type="entry name" value="DC"/>
    <property type="match status" value="1"/>
</dbReference>
<feature type="compositionally biased region" description="Basic and acidic residues" evidence="1">
    <location>
        <begin position="163"/>
        <end position="172"/>
    </location>
</feature>
<evidence type="ECO:0000313" key="3">
    <source>
        <dbReference type="Ensembl" id="ENSSDAP00000012308.1"/>
    </source>
</evidence>
<evidence type="ECO:0000256" key="1">
    <source>
        <dbReference type="SAM" id="MobiDB-lite"/>
    </source>
</evidence>
<feature type="compositionally biased region" description="Basic and acidic residues" evidence="1">
    <location>
        <begin position="119"/>
        <end position="128"/>
    </location>
</feature>
<dbReference type="InterPro" id="IPR036572">
    <property type="entry name" value="Doublecortin_dom_sf"/>
</dbReference>
<dbReference type="SUPFAM" id="SSF89837">
    <property type="entry name" value="Doublecortin (DC)"/>
    <property type="match status" value="1"/>
</dbReference>
<accession>A0A8C9PRD1</accession>
<dbReference type="GO" id="GO:0005815">
    <property type="term" value="C:microtubule organizing center"/>
    <property type="evidence" value="ECO:0007669"/>
    <property type="project" value="TreeGrafter"/>
</dbReference>
<dbReference type="InterPro" id="IPR003533">
    <property type="entry name" value="Doublecortin_dom"/>
</dbReference>
<reference evidence="3" key="2">
    <citation type="submission" date="2025-09" db="UniProtKB">
        <authorList>
            <consortium name="Ensembl"/>
        </authorList>
    </citation>
    <scope>IDENTIFICATION</scope>
</reference>
<dbReference type="Ensembl" id="ENSSDAT00000013928.1">
    <property type="protein sequence ID" value="ENSSDAP00000012308.1"/>
    <property type="gene ID" value="ENSSDAG00000011091.1"/>
</dbReference>
<dbReference type="Gene3D" id="3.10.20.230">
    <property type="entry name" value="Doublecortin domain"/>
    <property type="match status" value="1"/>
</dbReference>
<feature type="compositionally biased region" description="Low complexity" evidence="1">
    <location>
        <begin position="143"/>
        <end position="153"/>
    </location>
</feature>
<dbReference type="PANTHER" id="PTHR23004">
    <property type="entry name" value="DOUBLECORTIN DOMAIN CONTAINING 2"/>
    <property type="match status" value="1"/>
</dbReference>
<feature type="compositionally biased region" description="Basic and acidic residues" evidence="1">
    <location>
        <begin position="76"/>
        <end position="88"/>
    </location>
</feature>
<reference evidence="3" key="1">
    <citation type="submission" date="2025-08" db="UniProtKB">
        <authorList>
            <consortium name="Ensembl"/>
        </authorList>
    </citation>
    <scope>IDENTIFICATION</scope>
</reference>
<dbReference type="GO" id="GO:0005874">
    <property type="term" value="C:microtubule"/>
    <property type="evidence" value="ECO:0007669"/>
    <property type="project" value="TreeGrafter"/>
</dbReference>
<dbReference type="GO" id="GO:0035556">
    <property type="term" value="P:intracellular signal transduction"/>
    <property type="evidence" value="ECO:0007669"/>
    <property type="project" value="InterPro"/>
</dbReference>
<dbReference type="Pfam" id="PF03607">
    <property type="entry name" value="DCX"/>
    <property type="match status" value="1"/>
</dbReference>
<organism evidence="3 4">
    <name type="scientific">Spermophilus dauricus</name>
    <name type="common">Daurian ground squirrel</name>
    <dbReference type="NCBI Taxonomy" id="99837"/>
    <lineage>
        <taxon>Eukaryota</taxon>
        <taxon>Metazoa</taxon>
        <taxon>Chordata</taxon>
        <taxon>Craniata</taxon>
        <taxon>Vertebrata</taxon>
        <taxon>Euteleostomi</taxon>
        <taxon>Mammalia</taxon>
        <taxon>Eutheria</taxon>
        <taxon>Euarchontoglires</taxon>
        <taxon>Glires</taxon>
        <taxon>Rodentia</taxon>
        <taxon>Sciuromorpha</taxon>
        <taxon>Sciuridae</taxon>
        <taxon>Xerinae</taxon>
        <taxon>Marmotini</taxon>
        <taxon>Spermophilus</taxon>
    </lineage>
</organism>
<evidence type="ECO:0000313" key="4">
    <source>
        <dbReference type="Proteomes" id="UP000694422"/>
    </source>
</evidence>
<feature type="region of interest" description="Disordered" evidence="1">
    <location>
        <begin position="61"/>
        <end position="172"/>
    </location>
</feature>
<protein>
    <recommendedName>
        <fullName evidence="2">Doublecortin domain-containing protein</fullName>
    </recommendedName>
</protein>
<sequence>TIGEKVFPWGGVRKLFTLDGHLLENSQDLQDSQFYVAAGLENFKSFPYWRSPNVPIEVQEKYSDMERRLQKKKKVTSKEKEPPKDESVPPRTQDSVYYAKQGKKKPLADPLVQMGTEGDVYRGQKPTRDTQGAPDVKEDQDVQVEVPVDQAPAEVVKEDEESESTRDFEGIQ</sequence>
<feature type="domain" description="Doublecortin" evidence="2">
    <location>
        <begin position="1"/>
        <end position="49"/>
    </location>
</feature>
<dbReference type="Proteomes" id="UP000694422">
    <property type="component" value="Unplaced"/>
</dbReference>
<name>A0A8C9PRD1_SPEDA</name>